<dbReference type="GO" id="GO:0009277">
    <property type="term" value="C:fungal-type cell wall"/>
    <property type="evidence" value="ECO:0007669"/>
    <property type="project" value="TreeGrafter"/>
</dbReference>
<keyword evidence="10" id="KW-0624">Polysaccharide degradation</keyword>
<evidence type="ECO:0000313" key="13">
    <source>
        <dbReference type="Proteomes" id="UP000030854"/>
    </source>
</evidence>
<evidence type="ECO:0000256" key="11">
    <source>
        <dbReference type="SAM" id="SignalP"/>
    </source>
</evidence>
<dbReference type="GO" id="GO:0016798">
    <property type="term" value="F:hydrolase activity, acting on glycosyl bonds"/>
    <property type="evidence" value="ECO:0007669"/>
    <property type="project" value="UniProtKB-KW"/>
</dbReference>
<keyword evidence="5 11" id="KW-0732">Signal</keyword>
<evidence type="ECO:0000313" key="12">
    <source>
        <dbReference type="EMBL" id="KHJ32073.1"/>
    </source>
</evidence>
<evidence type="ECO:0000256" key="7">
    <source>
        <dbReference type="ARBA" id="ARBA00023277"/>
    </source>
</evidence>
<evidence type="ECO:0000256" key="1">
    <source>
        <dbReference type="ARBA" id="ARBA00004191"/>
    </source>
</evidence>
<sequence>MRFSCIVFLYILEVVIAQPHNHFHNHHARNGVSDRVRIKTSSVTVEAAVVTVYELNGQKISSSQVDACLKESKCVIVGTKVTAVPSANAAGQPLTTIQAPSLSPSPTKSSLKTNAPVVSPTAITTAALNNEVVDQNRNKELAAVNTNFPSGTIDCSEFPSAYGAVAADWVGLGGWTGVQKTPGYSLSSKSISYIQTAVAGEGCTPGSFCSYSCPAGYQKSQWPAAQGTSGQSIGGLYCNSNGKLELSRSSYKQICTPGVGNIQIKNLHDKNVAVCRTDYPGTEAETVALNALPGSTVRVTCPDAKDYYRTWEGSPTSAQYYINPSGFDVEEACNWGTPGSNSGNWAPVNMGVGKADSGTTFVSLFPNVPTNTNGVLDYNIDITGDVTGQCSYKNGKYYKDGVLSPTGCTVGVNGKAIFVFS</sequence>
<dbReference type="HOGENOM" id="CLU_033459_1_0_1"/>
<evidence type="ECO:0000256" key="9">
    <source>
        <dbReference type="ARBA" id="ARBA00023316"/>
    </source>
</evidence>
<dbReference type="OMA" id="SIMNMDA"/>
<dbReference type="Proteomes" id="UP000030854">
    <property type="component" value="Unassembled WGS sequence"/>
</dbReference>
<proteinExistence type="inferred from homology"/>
<dbReference type="STRING" id="52586.A0A0B1P1G1"/>
<comment type="similarity">
    <text evidence="2">Belongs to the SUN family.</text>
</comment>
<evidence type="ECO:0000256" key="5">
    <source>
        <dbReference type="ARBA" id="ARBA00022729"/>
    </source>
</evidence>
<dbReference type="GO" id="GO:0031505">
    <property type="term" value="P:fungal-type cell wall organization"/>
    <property type="evidence" value="ECO:0007669"/>
    <property type="project" value="TreeGrafter"/>
</dbReference>
<keyword evidence="9" id="KW-0961">Cell wall biogenesis/degradation</keyword>
<accession>A0A0B1P1G1</accession>
<reference evidence="12 13" key="1">
    <citation type="journal article" date="2014" name="BMC Genomics">
        <title>Adaptive genomic structural variation in the grape powdery mildew pathogen, Erysiphe necator.</title>
        <authorList>
            <person name="Jones L."/>
            <person name="Riaz S."/>
            <person name="Morales-Cruz A."/>
            <person name="Amrine K.C."/>
            <person name="McGuire B."/>
            <person name="Gubler W.D."/>
            <person name="Walker M.A."/>
            <person name="Cantu D."/>
        </authorList>
    </citation>
    <scope>NUCLEOTIDE SEQUENCE [LARGE SCALE GENOMIC DNA]</scope>
    <source>
        <strain evidence="13">c</strain>
    </source>
</reference>
<protein>
    <submittedName>
        <fullName evidence="12">Putative sun domain-containing protein</fullName>
    </submittedName>
</protein>
<evidence type="ECO:0000256" key="2">
    <source>
        <dbReference type="ARBA" id="ARBA00010579"/>
    </source>
</evidence>
<keyword evidence="3" id="KW-0134">Cell wall</keyword>
<organism evidence="12 13">
    <name type="scientific">Uncinula necator</name>
    <name type="common">Grape powdery mildew</name>
    <dbReference type="NCBI Taxonomy" id="52586"/>
    <lineage>
        <taxon>Eukaryota</taxon>
        <taxon>Fungi</taxon>
        <taxon>Dikarya</taxon>
        <taxon>Ascomycota</taxon>
        <taxon>Pezizomycotina</taxon>
        <taxon>Leotiomycetes</taxon>
        <taxon>Erysiphales</taxon>
        <taxon>Erysiphaceae</taxon>
        <taxon>Erysiphe</taxon>
    </lineage>
</organism>
<feature type="signal peptide" evidence="11">
    <location>
        <begin position="1"/>
        <end position="17"/>
    </location>
</feature>
<dbReference type="PANTHER" id="PTHR31316:SF0">
    <property type="entry name" value="SECRETED BETA-GLUCOSIDASE SIM1-RELATED"/>
    <property type="match status" value="1"/>
</dbReference>
<evidence type="ECO:0000256" key="4">
    <source>
        <dbReference type="ARBA" id="ARBA00022525"/>
    </source>
</evidence>
<evidence type="ECO:0000256" key="3">
    <source>
        <dbReference type="ARBA" id="ARBA00022512"/>
    </source>
</evidence>
<keyword evidence="8" id="KW-0326">Glycosidase</keyword>
<comment type="subcellular location">
    <subcellularLocation>
        <location evidence="1">Secreted</location>
        <location evidence="1">Cell wall</location>
    </subcellularLocation>
</comment>
<dbReference type="PANTHER" id="PTHR31316">
    <property type="entry name" value="BETA-GLUCOSIDASE-LIKE PROTEIN NCA3, MITOCHONDRIAL-RELATED"/>
    <property type="match status" value="1"/>
</dbReference>
<evidence type="ECO:0000256" key="6">
    <source>
        <dbReference type="ARBA" id="ARBA00022801"/>
    </source>
</evidence>
<dbReference type="AlphaFoldDB" id="A0A0B1P1G1"/>
<keyword evidence="7" id="KW-0119">Carbohydrate metabolism</keyword>
<feature type="chain" id="PRO_5002079646" evidence="11">
    <location>
        <begin position="18"/>
        <end position="421"/>
    </location>
</feature>
<comment type="caution">
    <text evidence="12">The sequence shown here is derived from an EMBL/GenBank/DDBJ whole genome shotgun (WGS) entry which is preliminary data.</text>
</comment>
<keyword evidence="13" id="KW-1185">Reference proteome</keyword>
<evidence type="ECO:0000256" key="8">
    <source>
        <dbReference type="ARBA" id="ARBA00023295"/>
    </source>
</evidence>
<keyword evidence="6" id="KW-0378">Hydrolase</keyword>
<dbReference type="GO" id="GO:0000272">
    <property type="term" value="P:polysaccharide catabolic process"/>
    <property type="evidence" value="ECO:0007669"/>
    <property type="project" value="UniProtKB-KW"/>
</dbReference>
<keyword evidence="4" id="KW-0964">Secreted</keyword>
<dbReference type="EMBL" id="JNVN01002365">
    <property type="protein sequence ID" value="KHJ32073.1"/>
    <property type="molecule type" value="Genomic_DNA"/>
</dbReference>
<dbReference type="GO" id="GO:0009986">
    <property type="term" value="C:cell surface"/>
    <property type="evidence" value="ECO:0007669"/>
    <property type="project" value="TreeGrafter"/>
</dbReference>
<dbReference type="Pfam" id="PF03856">
    <property type="entry name" value="SUN"/>
    <property type="match status" value="1"/>
</dbReference>
<name>A0A0B1P1G1_UNCNE</name>
<dbReference type="InterPro" id="IPR051526">
    <property type="entry name" value="Beta-Glucosidase_SUN"/>
</dbReference>
<evidence type="ECO:0000256" key="10">
    <source>
        <dbReference type="ARBA" id="ARBA00023326"/>
    </source>
</evidence>
<dbReference type="InterPro" id="IPR005556">
    <property type="entry name" value="SUN"/>
</dbReference>
<gene>
    <name evidence="12" type="ORF">EV44_g0234</name>
</gene>